<dbReference type="InterPro" id="IPR040459">
    <property type="entry name" value="MJ1316"/>
</dbReference>
<reference evidence="2 3" key="2">
    <citation type="journal article" date="2017" name="Sci. Rep.">
        <title>Ant-infecting Ophiocordyceps genomes reveal a high diversity of potential behavioral manipulation genes and a possible major role for enterotoxins.</title>
        <authorList>
            <person name="de Bekker C."/>
            <person name="Ohm R.A."/>
            <person name="Evans H.C."/>
            <person name="Brachmann A."/>
            <person name="Hughes D.P."/>
        </authorList>
    </citation>
    <scope>NUCLEOTIDE SEQUENCE [LARGE SCALE GENOMIC DNA]</scope>
    <source>
        <strain evidence="2 3">SC16a</strain>
    </source>
</reference>
<dbReference type="Proteomes" id="UP000037136">
    <property type="component" value="Unassembled WGS sequence"/>
</dbReference>
<dbReference type="OrthoDB" id="3941766at2759"/>
<dbReference type="EMBL" id="LAZP02001087">
    <property type="protein sequence ID" value="PFH55210.1"/>
    <property type="molecule type" value="Genomic_DNA"/>
</dbReference>
<gene>
    <name evidence="2" type="ORF">XA68_10364</name>
</gene>
<evidence type="ECO:0000313" key="2">
    <source>
        <dbReference type="EMBL" id="PFH55210.1"/>
    </source>
</evidence>
<proteinExistence type="predicted"/>
<evidence type="ECO:0000259" key="1">
    <source>
        <dbReference type="Pfam" id="PF04457"/>
    </source>
</evidence>
<keyword evidence="3" id="KW-1185">Reference proteome</keyword>
<comment type="caution">
    <text evidence="2">The sequence shown here is derived from an EMBL/GenBank/DDBJ whole genome shotgun (WGS) entry which is preliminary data.</text>
</comment>
<accession>A0A2A9P2S8</accession>
<protein>
    <recommendedName>
        <fullName evidence="1">MJ1316 RNA cyclic group end recognition domain-containing protein</fullName>
    </recommendedName>
</protein>
<name>A0A2A9P2S8_OPHUN</name>
<organism evidence="2 3">
    <name type="scientific">Ophiocordyceps unilateralis</name>
    <name type="common">Zombie-ant fungus</name>
    <name type="synonym">Torrubia unilateralis</name>
    <dbReference type="NCBI Taxonomy" id="268505"/>
    <lineage>
        <taxon>Eukaryota</taxon>
        <taxon>Fungi</taxon>
        <taxon>Dikarya</taxon>
        <taxon>Ascomycota</taxon>
        <taxon>Pezizomycotina</taxon>
        <taxon>Sordariomycetes</taxon>
        <taxon>Hypocreomycetidae</taxon>
        <taxon>Hypocreales</taxon>
        <taxon>Ophiocordycipitaceae</taxon>
        <taxon>Ophiocordyceps</taxon>
    </lineage>
</organism>
<evidence type="ECO:0000313" key="3">
    <source>
        <dbReference type="Proteomes" id="UP000037136"/>
    </source>
</evidence>
<dbReference type="AlphaFoldDB" id="A0A2A9P2S8"/>
<feature type="domain" description="MJ1316 RNA cyclic group end recognition" evidence="1">
    <location>
        <begin position="137"/>
        <end position="204"/>
    </location>
</feature>
<dbReference type="Pfam" id="PF04457">
    <property type="entry name" value="MJ1316"/>
    <property type="match status" value="1"/>
</dbReference>
<reference evidence="2 3" key="1">
    <citation type="journal article" date="2015" name="BMC Genomics">
        <title>Gene expression during zombie ant biting behavior reflects the complexity underlying fungal parasitic behavioral manipulation.</title>
        <authorList>
            <person name="de Bekker C."/>
            <person name="Ohm R.A."/>
            <person name="Loreto R.G."/>
            <person name="Sebastian A."/>
            <person name="Albert I."/>
            <person name="Merrow M."/>
            <person name="Brachmann A."/>
            <person name="Hughes D.P."/>
        </authorList>
    </citation>
    <scope>NUCLEOTIDE SEQUENCE [LARGE SCALE GENOMIC DNA]</scope>
    <source>
        <strain evidence="2 3">SC16a</strain>
    </source>
</reference>
<sequence length="319" mass="35950">MSPIREGGKRRGAPLCYLTDLLFSPRERRKTVSIFTRTSLFPSQRAKPPPSAFMANARTKKLNELGLKYPFWIFDVDQSSWPRKLDDVLPGSRPAMITGWYKWPWEYGTDLRRVNDPLPAGVEDASKDGAKVPGAVHALLEQLRYDDRFDPDTFRVVYEHGGDAGRNSKDFCDWVFDSKAGEYVAPPRIVRVERKWDSVPVWDRETGENLFQSTSQANMAYGVASLVHNDAELVRAAGVKASDDGSSIRKAEFELLDDGGLQVKGVVYPNRFHRERGLSLQEGPDSDWNRAILVGTALEKAPWSEVEGYCLDKRDGPLL</sequence>